<dbReference type="InterPro" id="IPR008972">
    <property type="entry name" value="Cupredoxin"/>
</dbReference>
<evidence type="ECO:0000313" key="3">
    <source>
        <dbReference type="Proteomes" id="UP001583280"/>
    </source>
</evidence>
<gene>
    <name evidence="2" type="ORF">Cpir12675_001593</name>
</gene>
<name>A0ABR3ZFT4_9PEZI</name>
<protein>
    <recommendedName>
        <fullName evidence="4">Extracellular serine-rich protein</fullName>
    </recommendedName>
</protein>
<dbReference type="InterPro" id="IPR052953">
    <property type="entry name" value="Ser-rich/MCO-related"/>
</dbReference>
<keyword evidence="1" id="KW-0732">Signal</keyword>
<dbReference type="PANTHER" id="PTHR34883:SF20">
    <property type="entry name" value="PHYTOCYANIN DOMAIN-CONTAINING PROTEIN"/>
    <property type="match status" value="1"/>
</dbReference>
<dbReference type="EMBL" id="JAWDJO010000026">
    <property type="protein sequence ID" value="KAL1899037.1"/>
    <property type="molecule type" value="Genomic_DNA"/>
</dbReference>
<keyword evidence="3" id="KW-1185">Reference proteome</keyword>
<proteinExistence type="predicted"/>
<dbReference type="SUPFAM" id="SSF49503">
    <property type="entry name" value="Cupredoxins"/>
    <property type="match status" value="1"/>
</dbReference>
<comment type="caution">
    <text evidence="2">The sequence shown here is derived from an EMBL/GenBank/DDBJ whole genome shotgun (WGS) entry which is preliminary data.</text>
</comment>
<accession>A0ABR3ZFT4</accession>
<dbReference type="Proteomes" id="UP001583280">
    <property type="component" value="Unassembled WGS sequence"/>
</dbReference>
<dbReference type="PANTHER" id="PTHR34883">
    <property type="entry name" value="SERINE-RICH PROTEIN, PUTATIVE-RELATED-RELATED"/>
    <property type="match status" value="1"/>
</dbReference>
<feature type="signal peptide" evidence="1">
    <location>
        <begin position="1"/>
        <end position="16"/>
    </location>
</feature>
<sequence>MQFALTTLLAATAVLAAPSKTTGDVPSLVRREASTHTVVVSGEKFLPRRTKADVGDSVLFVFLEGKHAVQESSYESPCAYLEGGFSSGTLDIKNSAEGESFYVDIIDTNPIWFYNGVEKRCHESGIVGAINSPENDEKSIDMLEIAAKRKSVTLSTTFSVGVTWVGL</sequence>
<reference evidence="2 3" key="1">
    <citation type="journal article" date="2024" name="IMA Fungus">
        <title>IMA Genome - F19 : A genome assembly and annotation guide to empower mycologists, including annotated draft genome sequences of Ceratocystis pirilliformis, Diaporthe australafricana, Fusarium ophioides, Paecilomyces lecythidis, and Sporothrix stenoceras.</title>
        <authorList>
            <person name="Aylward J."/>
            <person name="Wilson A.M."/>
            <person name="Visagie C.M."/>
            <person name="Spraker J."/>
            <person name="Barnes I."/>
            <person name="Buitendag C."/>
            <person name="Ceriani C."/>
            <person name="Del Mar Angel L."/>
            <person name="du Plessis D."/>
            <person name="Fuchs T."/>
            <person name="Gasser K."/>
            <person name="Kramer D."/>
            <person name="Li W."/>
            <person name="Munsamy K."/>
            <person name="Piso A."/>
            <person name="Price J.L."/>
            <person name="Sonnekus B."/>
            <person name="Thomas C."/>
            <person name="van der Nest A."/>
            <person name="van Dijk A."/>
            <person name="van Heerden A."/>
            <person name="van Vuuren N."/>
            <person name="Yilmaz N."/>
            <person name="Duong T.A."/>
            <person name="van der Merwe N.A."/>
            <person name="Wingfield M.J."/>
            <person name="Wingfield B.D."/>
        </authorList>
    </citation>
    <scope>NUCLEOTIDE SEQUENCE [LARGE SCALE GENOMIC DNA]</scope>
    <source>
        <strain evidence="2 3">CMW 12675</strain>
    </source>
</reference>
<feature type="chain" id="PRO_5047168828" description="Extracellular serine-rich protein" evidence="1">
    <location>
        <begin position="17"/>
        <end position="167"/>
    </location>
</feature>
<evidence type="ECO:0008006" key="4">
    <source>
        <dbReference type="Google" id="ProtNLM"/>
    </source>
</evidence>
<evidence type="ECO:0000256" key="1">
    <source>
        <dbReference type="SAM" id="SignalP"/>
    </source>
</evidence>
<evidence type="ECO:0000313" key="2">
    <source>
        <dbReference type="EMBL" id="KAL1899037.1"/>
    </source>
</evidence>
<dbReference type="Gene3D" id="2.60.40.420">
    <property type="entry name" value="Cupredoxins - blue copper proteins"/>
    <property type="match status" value="1"/>
</dbReference>
<organism evidence="2 3">
    <name type="scientific">Ceratocystis pirilliformis</name>
    <dbReference type="NCBI Taxonomy" id="259994"/>
    <lineage>
        <taxon>Eukaryota</taxon>
        <taxon>Fungi</taxon>
        <taxon>Dikarya</taxon>
        <taxon>Ascomycota</taxon>
        <taxon>Pezizomycotina</taxon>
        <taxon>Sordariomycetes</taxon>
        <taxon>Hypocreomycetidae</taxon>
        <taxon>Microascales</taxon>
        <taxon>Ceratocystidaceae</taxon>
        <taxon>Ceratocystis</taxon>
    </lineage>
</organism>